<dbReference type="Gene3D" id="1.10.10.10">
    <property type="entry name" value="Winged helix-like DNA-binding domain superfamily/Winged helix DNA-binding domain"/>
    <property type="match status" value="1"/>
</dbReference>
<evidence type="ECO:0000313" key="2">
    <source>
        <dbReference type="EMBL" id="QCT21255.1"/>
    </source>
</evidence>
<dbReference type="RefSeq" id="WP_138097411.1">
    <property type="nucleotide sequence ID" value="NZ_CP040428.1"/>
</dbReference>
<reference evidence="2 3" key="1">
    <citation type="submission" date="2019-05" db="EMBL/GenBank/DDBJ databases">
        <title>Complete genome sequence of Izhakiella calystegiae KSNA2, an endophyte isolated from beach morning glory (Calystegia soldanella).</title>
        <authorList>
            <person name="Jiang L."/>
            <person name="Jeong J.C."/>
            <person name="Kim C.Y."/>
            <person name="Kim D.H."/>
            <person name="Kim S.W."/>
            <person name="Lee j."/>
        </authorList>
    </citation>
    <scope>NUCLEOTIDE SEQUENCE [LARGE SCALE GENOMIC DNA]</scope>
    <source>
        <strain evidence="2 3">KSNA2</strain>
    </source>
</reference>
<dbReference type="GO" id="GO:0003700">
    <property type="term" value="F:DNA-binding transcription factor activity"/>
    <property type="evidence" value="ECO:0007669"/>
    <property type="project" value="InterPro"/>
</dbReference>
<organism evidence="2 3">
    <name type="scientific">Jejubacter calystegiae</name>
    <dbReference type="NCBI Taxonomy" id="2579935"/>
    <lineage>
        <taxon>Bacteria</taxon>
        <taxon>Pseudomonadati</taxon>
        <taxon>Pseudomonadota</taxon>
        <taxon>Gammaproteobacteria</taxon>
        <taxon>Enterobacterales</taxon>
        <taxon>Enterobacteriaceae</taxon>
        <taxon>Jejubacter</taxon>
    </lineage>
</organism>
<dbReference type="InterPro" id="IPR000835">
    <property type="entry name" value="HTH_MarR-typ"/>
</dbReference>
<dbReference type="PRINTS" id="PR00598">
    <property type="entry name" value="HTHMARR"/>
</dbReference>
<dbReference type="GO" id="GO:0006950">
    <property type="term" value="P:response to stress"/>
    <property type="evidence" value="ECO:0007669"/>
    <property type="project" value="TreeGrafter"/>
</dbReference>
<accession>A0A4P8YKH3</accession>
<protein>
    <submittedName>
        <fullName evidence="2">Multiple antibiotic resistance transcriptional regulator MarR</fullName>
    </submittedName>
</protein>
<dbReference type="PANTHER" id="PTHR33164:SF87">
    <property type="entry name" value="MULTIPLE ANTIBIOTIC RESISTANCE PROTEIN MARR"/>
    <property type="match status" value="1"/>
</dbReference>
<evidence type="ECO:0000259" key="1">
    <source>
        <dbReference type="PROSITE" id="PS50995"/>
    </source>
</evidence>
<dbReference type="KEGG" id="izh:FEM41_17160"/>
<proteinExistence type="predicted"/>
<dbReference type="SMART" id="SM00347">
    <property type="entry name" value="HTH_MARR"/>
    <property type="match status" value="1"/>
</dbReference>
<dbReference type="EMBL" id="CP040428">
    <property type="protein sequence ID" value="QCT21255.1"/>
    <property type="molecule type" value="Genomic_DNA"/>
</dbReference>
<name>A0A4P8YKH3_9ENTR</name>
<dbReference type="OrthoDB" id="6195716at2"/>
<dbReference type="Pfam" id="PF01047">
    <property type="entry name" value="MarR"/>
    <property type="match status" value="1"/>
</dbReference>
<dbReference type="InterPro" id="IPR036390">
    <property type="entry name" value="WH_DNA-bd_sf"/>
</dbReference>
<sequence length="144" mass="16200">MNKSSDLFNQIVPLGRLITLANQHKDRLLNDYLSPLGITASQFKVLCTIHCDVSTTPVELKKRLSVDLGALTRMLVRLSCKGWIERLPNPNDKRGVLIRLTPAGVELCERCHQLVGQSLHQELTRNLTADEVVHLECLLKKILP</sequence>
<dbReference type="AlphaFoldDB" id="A0A4P8YKH3"/>
<feature type="domain" description="HTH marR-type" evidence="1">
    <location>
        <begin position="4"/>
        <end position="144"/>
    </location>
</feature>
<dbReference type="Proteomes" id="UP000302163">
    <property type="component" value="Chromosome"/>
</dbReference>
<dbReference type="InterPro" id="IPR036388">
    <property type="entry name" value="WH-like_DNA-bd_sf"/>
</dbReference>
<keyword evidence="3" id="KW-1185">Reference proteome</keyword>
<dbReference type="PROSITE" id="PS50995">
    <property type="entry name" value="HTH_MARR_2"/>
    <property type="match status" value="1"/>
</dbReference>
<gene>
    <name evidence="2" type="primary">marR</name>
    <name evidence="2" type="ORF">FEM41_17160</name>
</gene>
<dbReference type="PANTHER" id="PTHR33164">
    <property type="entry name" value="TRANSCRIPTIONAL REGULATOR, MARR FAMILY"/>
    <property type="match status" value="1"/>
</dbReference>
<dbReference type="NCBIfam" id="NF008565">
    <property type="entry name" value="PRK11512.1"/>
    <property type="match status" value="1"/>
</dbReference>
<evidence type="ECO:0000313" key="3">
    <source>
        <dbReference type="Proteomes" id="UP000302163"/>
    </source>
</evidence>
<dbReference type="InterPro" id="IPR039422">
    <property type="entry name" value="MarR/SlyA-like"/>
</dbReference>
<dbReference type="SUPFAM" id="SSF46785">
    <property type="entry name" value="Winged helix' DNA-binding domain"/>
    <property type="match status" value="1"/>
</dbReference>